<feature type="region of interest" description="Disordered" evidence="5">
    <location>
        <begin position="90"/>
        <end position="178"/>
    </location>
</feature>
<evidence type="ECO:0000256" key="2">
    <source>
        <dbReference type="ARBA" id="ARBA00022559"/>
    </source>
</evidence>
<keyword evidence="3 4" id="KW-0560">Oxidoreductase</keyword>
<dbReference type="GO" id="GO:0004601">
    <property type="term" value="F:peroxidase activity"/>
    <property type="evidence" value="ECO:0007669"/>
    <property type="project" value="UniProtKB-KW"/>
</dbReference>
<proteinExistence type="inferred from homology"/>
<dbReference type="CDD" id="cd00340">
    <property type="entry name" value="GSH_Peroxidase"/>
    <property type="match status" value="1"/>
</dbReference>
<dbReference type="AlphaFoldDB" id="A0AAU9L1L6"/>
<feature type="compositionally biased region" description="Basic and acidic residues" evidence="5">
    <location>
        <begin position="90"/>
        <end position="105"/>
    </location>
</feature>
<dbReference type="InterPro" id="IPR036249">
    <property type="entry name" value="Thioredoxin-like_sf"/>
</dbReference>
<dbReference type="FunFam" id="3.40.30.10:FF:000010">
    <property type="entry name" value="Glutathione peroxidase"/>
    <property type="match status" value="1"/>
</dbReference>
<accession>A0AAU9L1L6</accession>
<evidence type="ECO:0000259" key="6">
    <source>
        <dbReference type="PROSITE" id="PS51352"/>
    </source>
</evidence>
<gene>
    <name evidence="7" type="ORF">PBS003_LOCUS6485</name>
</gene>
<evidence type="ECO:0000256" key="4">
    <source>
        <dbReference type="RuleBase" id="RU000499"/>
    </source>
</evidence>
<feature type="compositionally biased region" description="Basic and acidic residues" evidence="5">
    <location>
        <begin position="115"/>
        <end position="168"/>
    </location>
</feature>
<dbReference type="PANTHER" id="PTHR11592">
    <property type="entry name" value="GLUTATHIONE PEROXIDASE"/>
    <property type="match status" value="1"/>
</dbReference>
<dbReference type="InterPro" id="IPR013766">
    <property type="entry name" value="Thioredoxin_domain"/>
</dbReference>
<dbReference type="InterPro" id="IPR029759">
    <property type="entry name" value="GPX_AS"/>
</dbReference>
<dbReference type="GO" id="GO:0006979">
    <property type="term" value="P:response to oxidative stress"/>
    <property type="evidence" value="ECO:0007669"/>
    <property type="project" value="InterPro"/>
</dbReference>
<dbReference type="PROSITE" id="PS00460">
    <property type="entry name" value="GLUTATHIONE_PEROXID_1"/>
    <property type="match status" value="1"/>
</dbReference>
<reference evidence="7" key="1">
    <citation type="submission" date="2021-11" db="EMBL/GenBank/DDBJ databases">
        <authorList>
            <person name="Islam A."/>
            <person name="Islam S."/>
            <person name="Flora M.S."/>
            <person name="Rahman M."/>
            <person name="Ziaur R.M."/>
            <person name="Epstein J.H."/>
            <person name="Hassan M."/>
            <person name="Klassen M."/>
            <person name="Woodard K."/>
            <person name="Webb A."/>
            <person name="Webby R.J."/>
            <person name="El Zowalaty M.E."/>
        </authorList>
    </citation>
    <scope>NUCLEOTIDE SEQUENCE</scope>
    <source>
        <strain evidence="7">Pbs3</strain>
    </source>
</reference>
<evidence type="ECO:0000256" key="3">
    <source>
        <dbReference type="ARBA" id="ARBA00023002"/>
    </source>
</evidence>
<dbReference type="PROSITE" id="PS51352">
    <property type="entry name" value="THIOREDOXIN_2"/>
    <property type="match status" value="1"/>
</dbReference>
<dbReference type="SUPFAM" id="SSF52833">
    <property type="entry name" value="Thioredoxin-like"/>
    <property type="match status" value="1"/>
</dbReference>
<feature type="compositionally biased region" description="Acidic residues" evidence="5">
    <location>
        <begin position="521"/>
        <end position="531"/>
    </location>
</feature>
<dbReference type="EMBL" id="CAKKTJ010000321">
    <property type="protein sequence ID" value="CAH0479854.1"/>
    <property type="molecule type" value="Genomic_DNA"/>
</dbReference>
<comment type="caution">
    <text evidence="7">The sequence shown here is derived from an EMBL/GenBank/DDBJ whole genome shotgun (WGS) entry which is preliminary data.</text>
</comment>
<evidence type="ECO:0000256" key="1">
    <source>
        <dbReference type="ARBA" id="ARBA00006926"/>
    </source>
</evidence>
<evidence type="ECO:0000256" key="5">
    <source>
        <dbReference type="SAM" id="MobiDB-lite"/>
    </source>
</evidence>
<dbReference type="InterPro" id="IPR029760">
    <property type="entry name" value="GPX_CS"/>
</dbReference>
<evidence type="ECO:0000313" key="7">
    <source>
        <dbReference type="EMBL" id="CAH0479854.1"/>
    </source>
</evidence>
<evidence type="ECO:0000313" key="8">
    <source>
        <dbReference type="Proteomes" id="UP001160483"/>
    </source>
</evidence>
<sequence>MSDHVYGRVFARRAAFSALAEDLVAQATEAQTFLTEKKSEVFTVHHSALVKVSHSVRGKELLDFLEKWLKPEEEETKKEEETLVEIEKKEEEAMTEMKKEDKETPEMEVEALTTEAKEEVSKVEEETPTVEEKSLKVKEETPKVEEEPPKEEIIEPKEEEAPKESKKEEKKKKKKADASSPYRVRAKEIAEALVLAGFITPYKDRVKNYLAEAPKEYVMDNELFVPLSETITESKDTTVWSVVDGAIYASQLKRKAGVFSAFTQGKDVYVVANEKTEKIYVFESDVARATLAEYATADGFVQFDNSHFQFGVKIAYGEKSELLNLVTKEKQEAFLNTLLNVGAQYREVYNLAAEEAKSFYELKDFDMEKKEVNMAEYKGKVVLVVNVSSKCGLTPTNYPELQQLYEKYKDEGLVVLAFPCNQFAGQEPDTHEEIIEFVKQYNVSFPLFEKHDVNGSNARPVFTYLKAKLPETFGNYIKWNFTKFLVDRNGQPYKRYAPNDLPLSFEEDIKELLAKTPEPEKTEEEIQEAETEAVKSDDEEKTEKKEESATTEVVKSCKTNEIPTEVPTKKEETVTLGDVAVATKEETVKPEDVAAATKEEIVKSKDVAVTTKEETVKSENVAAAVTAP</sequence>
<protein>
    <recommendedName>
        <fullName evidence="4">Glutathione peroxidase</fullName>
    </recommendedName>
</protein>
<name>A0AAU9L1L6_9STRA</name>
<dbReference type="PANTHER" id="PTHR11592:SF78">
    <property type="entry name" value="GLUTATHIONE PEROXIDASE"/>
    <property type="match status" value="1"/>
</dbReference>
<dbReference type="PROSITE" id="PS51355">
    <property type="entry name" value="GLUTATHIONE_PEROXID_3"/>
    <property type="match status" value="1"/>
</dbReference>
<dbReference type="Proteomes" id="UP001160483">
    <property type="component" value="Unassembled WGS sequence"/>
</dbReference>
<dbReference type="Pfam" id="PF00255">
    <property type="entry name" value="GSHPx"/>
    <property type="match status" value="1"/>
</dbReference>
<organism evidence="7 8">
    <name type="scientific">Peronospora belbahrii</name>
    <dbReference type="NCBI Taxonomy" id="622444"/>
    <lineage>
        <taxon>Eukaryota</taxon>
        <taxon>Sar</taxon>
        <taxon>Stramenopiles</taxon>
        <taxon>Oomycota</taxon>
        <taxon>Peronosporomycetes</taxon>
        <taxon>Peronosporales</taxon>
        <taxon>Peronosporaceae</taxon>
        <taxon>Peronospora</taxon>
    </lineage>
</organism>
<dbReference type="PRINTS" id="PR01011">
    <property type="entry name" value="GLUTPROXDASE"/>
</dbReference>
<feature type="domain" description="Thioredoxin" evidence="6">
    <location>
        <begin position="350"/>
        <end position="514"/>
    </location>
</feature>
<comment type="similarity">
    <text evidence="1 4">Belongs to the glutathione peroxidase family.</text>
</comment>
<dbReference type="InterPro" id="IPR000889">
    <property type="entry name" value="Glutathione_peroxidase"/>
</dbReference>
<dbReference type="Gene3D" id="3.40.30.10">
    <property type="entry name" value="Glutaredoxin"/>
    <property type="match status" value="1"/>
</dbReference>
<feature type="compositionally biased region" description="Basic and acidic residues" evidence="5">
    <location>
        <begin position="532"/>
        <end position="548"/>
    </location>
</feature>
<feature type="region of interest" description="Disordered" evidence="5">
    <location>
        <begin position="515"/>
        <end position="559"/>
    </location>
</feature>
<keyword evidence="2 4" id="KW-0575">Peroxidase</keyword>
<dbReference type="PROSITE" id="PS00763">
    <property type="entry name" value="GLUTATHIONE_PEROXID_2"/>
    <property type="match status" value="1"/>
</dbReference>